<dbReference type="AlphaFoldDB" id="A0A1A9KFY1"/>
<evidence type="ECO:0000313" key="1">
    <source>
        <dbReference type="EMBL" id="ANI16435.1"/>
    </source>
</evidence>
<evidence type="ECO:0000313" key="2">
    <source>
        <dbReference type="Proteomes" id="UP000077748"/>
    </source>
</evidence>
<proteinExistence type="predicted"/>
<dbReference type="EMBL" id="CP015878">
    <property type="protein sequence ID" value="ANI16435.1"/>
    <property type="molecule type" value="Genomic_DNA"/>
</dbReference>
<name>A0A1A9KFY1_9PSED</name>
<protein>
    <recommendedName>
        <fullName evidence="3">DUF3156 domain-containing protein</fullName>
    </recommendedName>
</protein>
<gene>
    <name evidence="1" type="ORF">A9C11_21760</name>
</gene>
<dbReference type="Pfam" id="PF11354">
    <property type="entry name" value="DUF3156"/>
    <property type="match status" value="1"/>
</dbReference>
<sequence length="192" mass="21978">MLPRLSDWLRRPPSGYRPGVTLEQARRNLGGLAFEALEPGAGRFSTVDGGLVFELRERPQAQFLMHLVLTEFVVEGPAAYSGEARFELRHQGVLRRQGVECRQRAGDPALGARLAERLAADDHLQRALPPLDFKRLELEFGAGRWRIRLEHMAASEVVNRLPSFRRYLRLEREQRDHLLRALFHLGRLLGEL</sequence>
<dbReference type="RefSeq" id="WP_064583840.1">
    <property type="nucleotide sequence ID" value="NZ_CP015878.1"/>
</dbReference>
<dbReference type="InterPro" id="IPR021500">
    <property type="entry name" value="DUF3156"/>
</dbReference>
<dbReference type="Proteomes" id="UP000077748">
    <property type="component" value="Chromosome"/>
</dbReference>
<reference evidence="1 2" key="1">
    <citation type="submission" date="2016-05" db="EMBL/GenBank/DDBJ databases">
        <title>Genome Sequence of Pseudomonas citronellolis Strain SJTE-3, an Estrogens and Persistent Organic Pollutants degradation strain.</title>
        <authorList>
            <person name="Liang R."/>
        </authorList>
    </citation>
    <scope>NUCLEOTIDE SEQUENCE [LARGE SCALE GENOMIC DNA]</scope>
    <source>
        <strain evidence="1 2">SJTE-3</strain>
    </source>
</reference>
<accession>A0A1A9KFY1</accession>
<organism evidence="1 2">
    <name type="scientific">Pseudomonas citronellolis</name>
    <dbReference type="NCBI Taxonomy" id="53408"/>
    <lineage>
        <taxon>Bacteria</taxon>
        <taxon>Pseudomonadati</taxon>
        <taxon>Pseudomonadota</taxon>
        <taxon>Gammaproteobacteria</taxon>
        <taxon>Pseudomonadales</taxon>
        <taxon>Pseudomonadaceae</taxon>
        <taxon>Pseudomonas</taxon>
    </lineage>
</organism>
<evidence type="ECO:0008006" key="3">
    <source>
        <dbReference type="Google" id="ProtNLM"/>
    </source>
</evidence>